<feature type="compositionally biased region" description="Low complexity" evidence="10">
    <location>
        <begin position="621"/>
        <end position="630"/>
    </location>
</feature>
<evidence type="ECO:0000259" key="11">
    <source>
        <dbReference type="PROSITE" id="PS51910"/>
    </source>
</evidence>
<dbReference type="Pfam" id="PF00704">
    <property type="entry name" value="Glyco_hydro_18"/>
    <property type="match status" value="1"/>
</dbReference>
<organism evidence="12 13">
    <name type="scientific">Mollisia scopiformis</name>
    <name type="common">Conifer needle endophyte fungus</name>
    <name type="synonym">Phialocephala scopiformis</name>
    <dbReference type="NCBI Taxonomy" id="149040"/>
    <lineage>
        <taxon>Eukaryota</taxon>
        <taxon>Fungi</taxon>
        <taxon>Dikarya</taxon>
        <taxon>Ascomycota</taxon>
        <taxon>Pezizomycotina</taxon>
        <taxon>Leotiomycetes</taxon>
        <taxon>Helotiales</taxon>
        <taxon>Mollisiaceae</taxon>
        <taxon>Mollisia</taxon>
    </lineage>
</organism>
<dbReference type="InterPro" id="IPR011583">
    <property type="entry name" value="Chitinase_II/V-like_cat"/>
</dbReference>
<dbReference type="InterPro" id="IPR050314">
    <property type="entry name" value="Glycosyl_Hydrlase_18"/>
</dbReference>
<reference evidence="12 13" key="1">
    <citation type="submission" date="2015-10" db="EMBL/GenBank/DDBJ databases">
        <title>Full genome of DAOMC 229536 Phialocephala scopiformis, a fungal endophyte of spruce producing the potent anti-insectan compound rugulosin.</title>
        <authorList>
            <consortium name="DOE Joint Genome Institute"/>
            <person name="Walker A.K."/>
            <person name="Frasz S.L."/>
            <person name="Seifert K.A."/>
            <person name="Miller J.D."/>
            <person name="Mondo S.J."/>
            <person name="Labutti K."/>
            <person name="Lipzen A."/>
            <person name="Dockter R."/>
            <person name="Kennedy M."/>
            <person name="Grigoriev I.V."/>
            <person name="Spatafora J.W."/>
        </authorList>
    </citation>
    <scope>NUCLEOTIDE SEQUENCE [LARGE SCALE GENOMIC DNA]</scope>
    <source>
        <strain evidence="12 13">CBS 120377</strain>
    </source>
</reference>
<comment type="catalytic activity">
    <reaction evidence="1">
        <text>Random endo-hydrolysis of N-acetyl-beta-D-glucosaminide (1-&gt;4)-beta-linkages in chitin and chitodextrins.</text>
        <dbReference type="EC" id="3.2.1.14"/>
    </reaction>
</comment>
<keyword evidence="5" id="KW-0146">Chitin degradation</keyword>
<dbReference type="InterPro" id="IPR001223">
    <property type="entry name" value="Glyco_hydro18_cat"/>
</dbReference>
<feature type="region of interest" description="Disordered" evidence="10">
    <location>
        <begin position="604"/>
        <end position="640"/>
    </location>
</feature>
<dbReference type="PANTHER" id="PTHR11177">
    <property type="entry name" value="CHITINASE"/>
    <property type="match status" value="1"/>
</dbReference>
<feature type="non-terminal residue" evidence="12">
    <location>
        <position position="1"/>
    </location>
</feature>
<gene>
    <name evidence="12" type="ORF">LY89DRAFT_761217</name>
</gene>
<dbReference type="STRING" id="149040.A0A132BB14"/>
<dbReference type="InterPro" id="IPR017853">
    <property type="entry name" value="GH"/>
</dbReference>
<dbReference type="InParanoid" id="A0A132BB14"/>
<keyword evidence="7 9" id="KW-0326">Glycosidase</keyword>
<dbReference type="EC" id="3.2.1.14" evidence="3"/>
<evidence type="ECO:0000256" key="8">
    <source>
        <dbReference type="ARBA" id="ARBA00023326"/>
    </source>
</evidence>
<proteinExistence type="inferred from homology"/>
<dbReference type="AlphaFoldDB" id="A0A132BB14"/>
<dbReference type="InterPro" id="IPR001579">
    <property type="entry name" value="Glyco_hydro_18_chit_AS"/>
</dbReference>
<evidence type="ECO:0000313" key="12">
    <source>
        <dbReference type="EMBL" id="KUJ09605.1"/>
    </source>
</evidence>
<evidence type="ECO:0000256" key="4">
    <source>
        <dbReference type="ARBA" id="ARBA00022801"/>
    </source>
</evidence>
<protein>
    <recommendedName>
        <fullName evidence="3">chitinase</fullName>
        <ecNumber evidence="3">3.2.1.14</ecNumber>
    </recommendedName>
</protein>
<keyword evidence="6" id="KW-0119">Carbohydrate metabolism</keyword>
<dbReference type="KEGG" id="psco:LY89DRAFT_761217"/>
<dbReference type="EMBL" id="KQ947431">
    <property type="protein sequence ID" value="KUJ09605.1"/>
    <property type="molecule type" value="Genomic_DNA"/>
</dbReference>
<evidence type="ECO:0000256" key="2">
    <source>
        <dbReference type="ARBA" id="ARBA00008682"/>
    </source>
</evidence>
<evidence type="ECO:0000256" key="10">
    <source>
        <dbReference type="SAM" id="MobiDB-lite"/>
    </source>
</evidence>
<dbReference type="GO" id="GO:0006032">
    <property type="term" value="P:chitin catabolic process"/>
    <property type="evidence" value="ECO:0007669"/>
    <property type="project" value="UniProtKB-KW"/>
</dbReference>
<dbReference type="GeneID" id="28831266"/>
<dbReference type="SUPFAM" id="SSF54556">
    <property type="entry name" value="Chitinase insertion domain"/>
    <property type="match status" value="1"/>
</dbReference>
<evidence type="ECO:0000256" key="6">
    <source>
        <dbReference type="ARBA" id="ARBA00023277"/>
    </source>
</evidence>
<sequence>GCQTGFGGCGAPNRPSCGGGGSGSKRSIGYYESWSNTRKCQSVAPEDLNLNGFTHINFAFAFFDPTTFAIAPMDGKTGALYNRFTALKSSGVQTWISVGGWSFTDPGPTRTAFSTMSSTSANRQKFISGLKQFMDTYGFDGVDLDWEYPQADDRGGASGDTANYVQLVSDMRASFGTKYGITVTLPTSYWYLQHFDLVGMQSSVDWFNLMSYDWLMRFVVHGVWDSASKFVGPYIAPHTNITEIDGGLDLLWRAGVSSSKVVLGQGWYGRSFTLKDSSCSTPNGVCQFSGGANPGPCSNAAGILDLQEIKDIISTNNLKPVWDKKAGIKHITWGGNQWVSYDDDDTFKQKRDFANERCLGGLMVIFKIDQKGSNGNSAAGSAVSTQDQQDAKQASDNAVAGITCYTTDCDTSCKKGTNQVAQMNGQPGDLSTNDRCPKKMYRNLCCDDGTIMGVCQWRGYRGVGLSCMSGCDNGETEIVQDTNHKEKKGDQTCTGGIQSYCCKGFKPAPNGADLVKDATALAKSAAEAIAAQVALDIAAKAFCRIAVPALLLPLELLEDAIPIFGEIADLAEIAATPAIIEGCVKGIEKEGKAEFKVFGKKHTLDMNKPTDKPAESRPPKSSHSSAKTSSECPRQPKHVKRAAPCNAEKYETITTKISDEPGSMGTLKCTYSGGKSAGGQACLHYCEYILQYFDHTW</sequence>
<name>A0A132BB14_MOLSC</name>
<dbReference type="SMART" id="SM00636">
    <property type="entry name" value="Glyco_18"/>
    <property type="match status" value="1"/>
</dbReference>
<keyword evidence="13" id="KW-1185">Reference proteome</keyword>
<dbReference type="Gene3D" id="3.20.20.80">
    <property type="entry name" value="Glycosidases"/>
    <property type="match status" value="1"/>
</dbReference>
<evidence type="ECO:0000256" key="5">
    <source>
        <dbReference type="ARBA" id="ARBA00023024"/>
    </source>
</evidence>
<evidence type="ECO:0000256" key="1">
    <source>
        <dbReference type="ARBA" id="ARBA00000822"/>
    </source>
</evidence>
<dbReference type="OrthoDB" id="73875at2759"/>
<evidence type="ECO:0000313" key="13">
    <source>
        <dbReference type="Proteomes" id="UP000070700"/>
    </source>
</evidence>
<keyword evidence="4 9" id="KW-0378">Hydrolase</keyword>
<dbReference type="GO" id="GO:0000272">
    <property type="term" value="P:polysaccharide catabolic process"/>
    <property type="evidence" value="ECO:0007669"/>
    <property type="project" value="UniProtKB-KW"/>
</dbReference>
<keyword evidence="8" id="KW-0624">Polysaccharide degradation</keyword>
<dbReference type="SUPFAM" id="SSF51445">
    <property type="entry name" value="(Trans)glycosidases"/>
    <property type="match status" value="1"/>
</dbReference>
<evidence type="ECO:0000256" key="3">
    <source>
        <dbReference type="ARBA" id="ARBA00012729"/>
    </source>
</evidence>
<dbReference type="RefSeq" id="XP_018063960.1">
    <property type="nucleotide sequence ID" value="XM_018221540.1"/>
</dbReference>
<dbReference type="GO" id="GO:0008843">
    <property type="term" value="F:endochitinase activity"/>
    <property type="evidence" value="ECO:0007669"/>
    <property type="project" value="UniProtKB-EC"/>
</dbReference>
<comment type="similarity">
    <text evidence="2">Belongs to the glycosyl hydrolase 18 family. Chitinase class V subfamily.</text>
</comment>
<dbReference type="Proteomes" id="UP000070700">
    <property type="component" value="Unassembled WGS sequence"/>
</dbReference>
<dbReference type="PANTHER" id="PTHR11177:SF333">
    <property type="entry name" value="CHITINASE"/>
    <property type="match status" value="1"/>
</dbReference>
<evidence type="ECO:0000256" key="9">
    <source>
        <dbReference type="RuleBase" id="RU000489"/>
    </source>
</evidence>
<dbReference type="Gene3D" id="3.10.50.10">
    <property type="match status" value="1"/>
</dbReference>
<dbReference type="InterPro" id="IPR029070">
    <property type="entry name" value="Chitinase_insertion_sf"/>
</dbReference>
<feature type="domain" description="GH18" evidence="11">
    <location>
        <begin position="25"/>
        <end position="385"/>
    </location>
</feature>
<dbReference type="GO" id="GO:0008061">
    <property type="term" value="F:chitin binding"/>
    <property type="evidence" value="ECO:0007669"/>
    <property type="project" value="InterPro"/>
</dbReference>
<feature type="compositionally biased region" description="Basic and acidic residues" evidence="10">
    <location>
        <begin position="604"/>
        <end position="618"/>
    </location>
</feature>
<dbReference type="PROSITE" id="PS01095">
    <property type="entry name" value="GH18_1"/>
    <property type="match status" value="1"/>
</dbReference>
<accession>A0A132BB14</accession>
<dbReference type="PROSITE" id="PS51910">
    <property type="entry name" value="GH18_2"/>
    <property type="match status" value="1"/>
</dbReference>
<evidence type="ECO:0000256" key="7">
    <source>
        <dbReference type="ARBA" id="ARBA00023295"/>
    </source>
</evidence>